<name>A0A2S5B8C8_9BASI</name>
<comment type="caution">
    <text evidence="4">The sequence shown here is derived from an EMBL/GenBank/DDBJ whole genome shotgun (WGS) entry which is preliminary data.</text>
</comment>
<dbReference type="GO" id="GO:0005634">
    <property type="term" value="C:nucleus"/>
    <property type="evidence" value="ECO:0007669"/>
    <property type="project" value="UniProtKB-SubCell"/>
</dbReference>
<evidence type="ECO:0000256" key="3">
    <source>
        <dbReference type="SAM" id="MobiDB-lite"/>
    </source>
</evidence>
<dbReference type="AlphaFoldDB" id="A0A2S5B8C8"/>
<evidence type="ECO:0000256" key="2">
    <source>
        <dbReference type="ARBA" id="ARBA00023242"/>
    </source>
</evidence>
<dbReference type="InterPro" id="IPR050613">
    <property type="entry name" value="Sec_Metabolite_Reg"/>
</dbReference>
<dbReference type="PANTHER" id="PTHR31001">
    <property type="entry name" value="UNCHARACTERIZED TRANSCRIPTIONAL REGULATORY PROTEIN"/>
    <property type="match status" value="1"/>
</dbReference>
<keyword evidence="2" id="KW-0539">Nucleus</keyword>
<feature type="compositionally biased region" description="Low complexity" evidence="3">
    <location>
        <begin position="175"/>
        <end position="184"/>
    </location>
</feature>
<organism evidence="4 5">
    <name type="scientific">Rhodotorula taiwanensis</name>
    <dbReference type="NCBI Taxonomy" id="741276"/>
    <lineage>
        <taxon>Eukaryota</taxon>
        <taxon>Fungi</taxon>
        <taxon>Dikarya</taxon>
        <taxon>Basidiomycota</taxon>
        <taxon>Pucciniomycotina</taxon>
        <taxon>Microbotryomycetes</taxon>
        <taxon>Sporidiobolales</taxon>
        <taxon>Sporidiobolaceae</taxon>
        <taxon>Rhodotorula</taxon>
    </lineage>
</organism>
<evidence type="ECO:0008006" key="6">
    <source>
        <dbReference type="Google" id="ProtNLM"/>
    </source>
</evidence>
<dbReference type="PANTHER" id="PTHR31001:SF76">
    <property type="entry name" value="ZN(2)-C6 FUNGAL-TYPE DOMAIN-CONTAINING PROTEIN"/>
    <property type="match status" value="1"/>
</dbReference>
<evidence type="ECO:0000256" key="1">
    <source>
        <dbReference type="ARBA" id="ARBA00004123"/>
    </source>
</evidence>
<reference evidence="4 5" key="1">
    <citation type="journal article" date="2018" name="Front. Microbiol.">
        <title>Prospects for Fungal Bioremediation of Acidic Radioactive Waste Sites: Characterization and Genome Sequence of Rhodotorula taiwanensis MD1149.</title>
        <authorList>
            <person name="Tkavc R."/>
            <person name="Matrosova V.Y."/>
            <person name="Grichenko O.E."/>
            <person name="Gostincar C."/>
            <person name="Volpe R.P."/>
            <person name="Klimenkova P."/>
            <person name="Gaidamakova E.K."/>
            <person name="Zhou C.E."/>
            <person name="Stewart B.J."/>
            <person name="Lyman M.G."/>
            <person name="Malfatti S.A."/>
            <person name="Rubinfeld B."/>
            <person name="Courtot M."/>
            <person name="Singh J."/>
            <person name="Dalgard C.L."/>
            <person name="Hamilton T."/>
            <person name="Frey K.G."/>
            <person name="Gunde-Cimerman N."/>
            <person name="Dugan L."/>
            <person name="Daly M.J."/>
        </authorList>
    </citation>
    <scope>NUCLEOTIDE SEQUENCE [LARGE SCALE GENOMIC DNA]</scope>
    <source>
        <strain evidence="4 5">MD1149</strain>
    </source>
</reference>
<gene>
    <name evidence="4" type="ORF">BMF94_3870</name>
</gene>
<dbReference type="Proteomes" id="UP000237144">
    <property type="component" value="Unassembled WGS sequence"/>
</dbReference>
<comment type="subcellular location">
    <subcellularLocation>
        <location evidence="1">Nucleus</location>
    </subcellularLocation>
</comment>
<feature type="compositionally biased region" description="Low complexity" evidence="3">
    <location>
        <begin position="680"/>
        <end position="689"/>
    </location>
</feature>
<feature type="region of interest" description="Disordered" evidence="3">
    <location>
        <begin position="175"/>
        <end position="200"/>
    </location>
</feature>
<evidence type="ECO:0000313" key="5">
    <source>
        <dbReference type="Proteomes" id="UP000237144"/>
    </source>
</evidence>
<evidence type="ECO:0000313" key="4">
    <source>
        <dbReference type="EMBL" id="POY73032.1"/>
    </source>
</evidence>
<dbReference type="CDD" id="cd12148">
    <property type="entry name" value="fungal_TF_MHR"/>
    <property type="match status" value="1"/>
</dbReference>
<dbReference type="OrthoDB" id="3364175at2759"/>
<protein>
    <recommendedName>
        <fullName evidence="6">Transcription factor domain-containing protein</fullName>
    </recommendedName>
</protein>
<keyword evidence="5" id="KW-1185">Reference proteome</keyword>
<feature type="compositionally biased region" description="Basic and acidic residues" evidence="3">
    <location>
        <begin position="641"/>
        <end position="650"/>
    </location>
</feature>
<feature type="region of interest" description="Disordered" evidence="3">
    <location>
        <begin position="82"/>
        <end position="116"/>
    </location>
</feature>
<proteinExistence type="predicted"/>
<accession>A0A2S5B8C8</accession>
<sequence length="834" mass="90190">MTLTKRSRRSRAVCVDAAHDLNQRQASALDELRLFRTTLDSLKARLPALEYFVANSSLKEEDEDAELDRIVRSFGDPVTTIAADEGSVAGDQQTASEPSSKRPRTSLGGGGNQNVLHALANKGKGKQKQEADEGEAGVEASVNLEFYALGRPRVWAEPHLSTSAVTEDADMIGGAAAGPSSSPSHRNAVLPSVPEGQPESPVSLFPNGEALRYAAPTRVQEEIILQQGVDVYGFHHAVVYGSDFHAQVSAFQDLGEDRFDRASLAWLSAYFALLAVSAKLVTPAQQDQIGLTEGEMSACASRWFLCSISCLYRHNFLQNHDLACLQAIAILVLSGRDAGSATLIASLLHAGLSIAQDLGLHRLVSDDQWDQALRDKPRRIRAKSLIDREIRKRVMFSLAHSDWFAIPYRTYSTLTRAQITTPLPLNATDGDLARGELVNRPRNTYTPAAWLLQYIEIGASMASAFESSRTDKATAAQAYQRFLQADKELESLLQNLPLWLQQGAPSDGMPPCVQAMRTTFIISLEHKILSIHRPFLARPSRATTYALSRKRVIEAARAILREAPQARDIRLWTAIYHISVASFSLTLELYEQLKSPSADNQAIRNEIQQALPTLEGLKAASAIAERGLGLVTPLLADEKRMREEGGSFRQKDRRKTKPAPTRTKSGAITQAAPPGVSPGQSTTATTQAPLASPAASLDLLVNNEAAASAASVSPSMEPPFYPFAHAGSYDSFAAGNLPPHLFGSTGGAYPPHPLQIPPWMFHEHYLQSHLSGGDDGVSTVPSPFPATQLGWPNGPMTGALGMGLSVGLQHAPFAWDWPAQGDSGMTENATPNAA</sequence>
<dbReference type="EMBL" id="PJQD01000042">
    <property type="protein sequence ID" value="POY73032.1"/>
    <property type="molecule type" value="Genomic_DNA"/>
</dbReference>
<feature type="region of interest" description="Disordered" evidence="3">
    <location>
        <begin position="641"/>
        <end position="689"/>
    </location>
</feature>